<evidence type="ECO:0000313" key="3">
    <source>
        <dbReference type="EMBL" id="RAM57952.1"/>
    </source>
</evidence>
<feature type="domain" description="DUF2963" evidence="2">
    <location>
        <begin position="122"/>
        <end position="161"/>
    </location>
</feature>
<dbReference type="Pfam" id="PF11178">
    <property type="entry name" value="DUF2963"/>
    <property type="match status" value="1"/>
</dbReference>
<dbReference type="Proteomes" id="UP000249343">
    <property type="component" value="Unassembled WGS sequence"/>
</dbReference>
<feature type="transmembrane region" description="Helical" evidence="1">
    <location>
        <begin position="12"/>
        <end position="34"/>
    </location>
</feature>
<evidence type="ECO:0000256" key="1">
    <source>
        <dbReference type="SAM" id="Phobius"/>
    </source>
</evidence>
<name>A0A328II62_9MOLU</name>
<sequence length="436" mass="52915">MFLKWNKKNYSIFFCFILLFFSFLVNIFFFYQLFFSVEQNRVNINYSDNKKNEFSSNLLNQDLNINDSKLFPIYEITREDGIIEQYNLFLSKQLVKRIDNLKGIIFEYKKKPDDLLFRKIDKNNHIVTQYNDNGNKIKEIFYNQDESVINYIYEFNPDKDNDLIKCIYYFSEDLQKYFILEKNQDNENDAFFIKTTYFDNGLIDFILEYNDSNFIKKTFYNRKKPQTKKYIIEEIFSSEDNFFHPIKKTFFQLDGQSIKKIEEFNHIKQNKITTFYLKDGVTKKYIIEEIFSSEDNFFHPIKKTFFQLDGQSIKKIEEFNHIKQNKITTFYLKDGVTKKYIIEEIFSSEDNFFHPIKKTFFQLDGQSIKKIKKINKEKKVKTTIFFLKDGVTKKKVIQEFFSPENNHFLIKKIFFEINGKNIRKIKISNPRQNYKK</sequence>
<keyword evidence="1" id="KW-0472">Membrane</keyword>
<keyword evidence="1" id="KW-0812">Transmembrane</keyword>
<gene>
    <name evidence="3" type="ORF">DH96_00065</name>
</gene>
<dbReference type="EMBL" id="JHUK01000001">
    <property type="protein sequence ID" value="RAM57952.1"/>
    <property type="molecule type" value="Genomic_DNA"/>
</dbReference>
<organism evidence="3 4">
    <name type="scientific">Candidatus Phytoplasma oryzae</name>
    <dbReference type="NCBI Taxonomy" id="203274"/>
    <lineage>
        <taxon>Bacteria</taxon>
        <taxon>Bacillati</taxon>
        <taxon>Mycoplasmatota</taxon>
        <taxon>Mollicutes</taxon>
        <taxon>Acholeplasmatales</taxon>
        <taxon>Acholeplasmataceae</taxon>
        <taxon>Candidatus Phytoplasma</taxon>
        <taxon>16SrXI (Rice yellow dwarf group)</taxon>
    </lineage>
</organism>
<comment type="caution">
    <text evidence="3">The sequence shown here is derived from an EMBL/GenBank/DDBJ whole genome shotgun (WGS) entry which is preliminary data.</text>
</comment>
<dbReference type="AlphaFoldDB" id="A0A328II62"/>
<keyword evidence="4" id="KW-1185">Reference proteome</keyword>
<dbReference type="InterPro" id="IPR021348">
    <property type="entry name" value="DUF2963"/>
</dbReference>
<evidence type="ECO:0000313" key="4">
    <source>
        <dbReference type="Proteomes" id="UP000249343"/>
    </source>
</evidence>
<protein>
    <recommendedName>
        <fullName evidence="2">DUF2963 domain-containing protein</fullName>
    </recommendedName>
</protein>
<proteinExistence type="predicted"/>
<dbReference type="RefSeq" id="WP_111961276.1">
    <property type="nucleotide sequence ID" value="NZ_JHUK01000001.1"/>
</dbReference>
<reference evidence="3 4" key="1">
    <citation type="submission" date="2014-04" db="EMBL/GenBank/DDBJ databases">
        <title>Genome study of Napier grass stunt phytoplasma.</title>
        <authorList>
            <person name="Kawicha P."/>
            <person name="Dickinson M."/>
            <person name="Hodgetts J."/>
        </authorList>
    </citation>
    <scope>NUCLEOTIDE SEQUENCE [LARGE SCALE GENOMIC DNA]</scope>
    <source>
        <strain evidence="3 4">NGS-S10</strain>
    </source>
</reference>
<keyword evidence="1" id="KW-1133">Transmembrane helix</keyword>
<accession>A0A328II62</accession>
<evidence type="ECO:0000259" key="2">
    <source>
        <dbReference type="Pfam" id="PF11178"/>
    </source>
</evidence>